<dbReference type="InterPro" id="IPR018990">
    <property type="entry name" value="Prot_inh_I42_chagasin"/>
</dbReference>
<dbReference type="InterPro" id="IPR036331">
    <property type="entry name" value="Chagasin-like_sf"/>
</dbReference>
<keyword evidence="2" id="KW-0789">Thiol protease inhibitor</keyword>
<reference evidence="5" key="1">
    <citation type="submission" date="2022-12" db="EMBL/GenBank/DDBJ databases">
        <authorList>
            <person name="Mo P."/>
        </authorList>
    </citation>
    <scope>NUCLEOTIDE SEQUENCE [LARGE SCALE GENOMIC DNA]</scope>
    <source>
        <strain evidence="5">HUAS 3-15</strain>
    </source>
</reference>
<gene>
    <name evidence="4" type="ORF">O1G21_39445</name>
</gene>
<dbReference type="GO" id="GO:0030414">
    <property type="term" value="F:peptidase inhibitor activity"/>
    <property type="evidence" value="ECO:0007669"/>
    <property type="project" value="UniProtKB-KW"/>
</dbReference>
<feature type="domain" description="Proteinase inhibitor I42 chagasin" evidence="3">
    <location>
        <begin position="35"/>
        <end position="118"/>
    </location>
</feature>
<organism evidence="4 5">
    <name type="scientific">Kitasatospora cathayae</name>
    <dbReference type="NCBI Taxonomy" id="3004092"/>
    <lineage>
        <taxon>Bacteria</taxon>
        <taxon>Bacillati</taxon>
        <taxon>Actinomycetota</taxon>
        <taxon>Actinomycetes</taxon>
        <taxon>Kitasatosporales</taxon>
        <taxon>Streptomycetaceae</taxon>
        <taxon>Kitasatospora</taxon>
    </lineage>
</organism>
<dbReference type="Gene3D" id="2.60.40.2020">
    <property type="match status" value="1"/>
</dbReference>
<accession>A0ABY7QF73</accession>
<protein>
    <submittedName>
        <fullName evidence="4">Protease inhibitor I42 family protein</fullName>
    </submittedName>
</protein>
<evidence type="ECO:0000256" key="2">
    <source>
        <dbReference type="ARBA" id="ARBA00022704"/>
    </source>
</evidence>
<evidence type="ECO:0000313" key="4">
    <source>
        <dbReference type="EMBL" id="WBP91360.1"/>
    </source>
</evidence>
<dbReference type="EMBL" id="CP115450">
    <property type="protein sequence ID" value="WBP91360.1"/>
    <property type="molecule type" value="Genomic_DNA"/>
</dbReference>
<evidence type="ECO:0000256" key="1">
    <source>
        <dbReference type="ARBA" id="ARBA00022690"/>
    </source>
</evidence>
<keyword evidence="1 4" id="KW-0646">Protease inhibitor</keyword>
<dbReference type="Proteomes" id="UP001212821">
    <property type="component" value="Chromosome"/>
</dbReference>
<dbReference type="SUPFAM" id="SSF141066">
    <property type="entry name" value="ICP-like"/>
    <property type="match status" value="1"/>
</dbReference>
<evidence type="ECO:0000259" key="3">
    <source>
        <dbReference type="Pfam" id="PF09394"/>
    </source>
</evidence>
<dbReference type="Pfam" id="PF09394">
    <property type="entry name" value="Inhibitor_I42"/>
    <property type="match status" value="1"/>
</dbReference>
<keyword evidence="5" id="KW-1185">Reference proteome</keyword>
<name>A0ABY7QF73_9ACTN</name>
<sequence>MLAVAATVGAVAVHKMTTGKLDHGTVFTQTSGKLTVKPGELFSIEVFAYREAGDNWTMATPAPDPATVQATGDEYVDNFGIKDMPVLGGTGNLGTGGHYYFTFRAQNPGSTTITLHVAYRDELGSVRGGMSGGLPSAAARVRPGDP</sequence>
<dbReference type="RefSeq" id="WP_270150646.1">
    <property type="nucleotide sequence ID" value="NZ_CP115450.1"/>
</dbReference>
<proteinExistence type="predicted"/>
<evidence type="ECO:0000313" key="5">
    <source>
        <dbReference type="Proteomes" id="UP001212821"/>
    </source>
</evidence>